<sequence>MTAIQPEQSTRSEQRSLSGSLVALQSSALSARLAGVVASVHAEPGQAVAKGDLIAQLDPELAELELQRRRAAVAEAEQRLAEAERLRDERQRLAQQRNLAQSQAEAAASEAGIARSVLARLQAELAQQQAVLRRHQLRAPFAGVVTLRHVDVGEWVDPSQPVVELLDQAALRFDVQVPQEWWSDLGDQTTAELSFDPWPGRRYAAAIESRVPRQDPSSRSFLLRLRVLQPNDDLTVGMSGQAHFADGRAALALSLPRDAVVRYPDGSAGVWIIESPQQGEPVAQPRSVRLGGSLGERVQVLEGLQASDWVVLRGNERLRAGEAVRVVEGQ</sequence>
<evidence type="ECO:0000313" key="6">
    <source>
        <dbReference type="Proteomes" id="UP000613768"/>
    </source>
</evidence>
<dbReference type="AlphaFoldDB" id="A0AAW3ZR26"/>
<proteinExistence type="inferred from homology"/>
<dbReference type="Pfam" id="PF25973">
    <property type="entry name" value="BSH_CzcB"/>
    <property type="match status" value="1"/>
</dbReference>
<dbReference type="GO" id="GO:1990281">
    <property type="term" value="C:efflux pump complex"/>
    <property type="evidence" value="ECO:0007669"/>
    <property type="project" value="TreeGrafter"/>
</dbReference>
<keyword evidence="6" id="KW-1185">Reference proteome</keyword>
<dbReference type="PANTHER" id="PTHR30469">
    <property type="entry name" value="MULTIDRUG RESISTANCE PROTEIN MDTA"/>
    <property type="match status" value="1"/>
</dbReference>
<dbReference type="NCBIfam" id="TIGR01730">
    <property type="entry name" value="RND_mfp"/>
    <property type="match status" value="1"/>
</dbReference>
<dbReference type="RefSeq" id="WP_192030136.1">
    <property type="nucleotide sequence ID" value="NZ_JACYTR010000029.1"/>
</dbReference>
<name>A0AAW3ZR26_9GAMM</name>
<dbReference type="InterPro" id="IPR006143">
    <property type="entry name" value="RND_pump_MFP"/>
</dbReference>
<dbReference type="Pfam" id="PF25954">
    <property type="entry name" value="Beta-barrel_RND_2"/>
    <property type="match status" value="1"/>
</dbReference>
<dbReference type="Proteomes" id="UP000613768">
    <property type="component" value="Unassembled WGS sequence"/>
</dbReference>
<dbReference type="InterPro" id="IPR058647">
    <property type="entry name" value="BSH_CzcB-like"/>
</dbReference>
<feature type="coiled-coil region" evidence="2">
    <location>
        <begin position="64"/>
        <end position="138"/>
    </location>
</feature>
<accession>A0AAW3ZR26</accession>
<dbReference type="InterPro" id="IPR058792">
    <property type="entry name" value="Beta-barrel_RND_2"/>
</dbReference>
<evidence type="ECO:0000256" key="2">
    <source>
        <dbReference type="SAM" id="Coils"/>
    </source>
</evidence>
<dbReference type="Gene3D" id="2.40.30.170">
    <property type="match status" value="1"/>
</dbReference>
<protein>
    <submittedName>
        <fullName evidence="5">Efflux RND transporter periplasmic adaptor subunit</fullName>
    </submittedName>
</protein>
<dbReference type="Gene3D" id="1.10.287.470">
    <property type="entry name" value="Helix hairpin bin"/>
    <property type="match status" value="1"/>
</dbReference>
<evidence type="ECO:0000259" key="3">
    <source>
        <dbReference type="Pfam" id="PF25954"/>
    </source>
</evidence>
<feature type="domain" description="CusB-like beta-barrel" evidence="3">
    <location>
        <begin position="174"/>
        <end position="246"/>
    </location>
</feature>
<reference evidence="5 6" key="1">
    <citation type="submission" date="2020-09" db="EMBL/GenBank/DDBJ databases">
        <title>Pseudoxanthomonas sp. CAU 1598 isolated from sand of Yaerae Beach.</title>
        <authorList>
            <person name="Kim W."/>
        </authorList>
    </citation>
    <scope>NUCLEOTIDE SEQUENCE [LARGE SCALE GENOMIC DNA]</scope>
    <source>
        <strain evidence="5 6">CAU 1598</strain>
    </source>
</reference>
<gene>
    <name evidence="5" type="ORF">IFO71_13315</name>
</gene>
<comment type="similarity">
    <text evidence="1">Belongs to the membrane fusion protein (MFP) (TC 8.A.1) family.</text>
</comment>
<dbReference type="Gene3D" id="2.40.420.20">
    <property type="match status" value="1"/>
</dbReference>
<feature type="domain" description="CzcB-like barrel-sandwich hybrid" evidence="4">
    <location>
        <begin position="28"/>
        <end position="165"/>
    </location>
</feature>
<dbReference type="Gene3D" id="2.40.50.100">
    <property type="match status" value="1"/>
</dbReference>
<evidence type="ECO:0000259" key="4">
    <source>
        <dbReference type="Pfam" id="PF25973"/>
    </source>
</evidence>
<dbReference type="EMBL" id="JACYTR010000029">
    <property type="protein sequence ID" value="MBD8526716.1"/>
    <property type="molecule type" value="Genomic_DNA"/>
</dbReference>
<comment type="caution">
    <text evidence="5">The sequence shown here is derived from an EMBL/GenBank/DDBJ whole genome shotgun (WGS) entry which is preliminary data.</text>
</comment>
<dbReference type="GO" id="GO:0015562">
    <property type="term" value="F:efflux transmembrane transporter activity"/>
    <property type="evidence" value="ECO:0007669"/>
    <property type="project" value="TreeGrafter"/>
</dbReference>
<keyword evidence="2" id="KW-0175">Coiled coil</keyword>
<dbReference type="PANTHER" id="PTHR30469:SF15">
    <property type="entry name" value="HLYD FAMILY OF SECRETION PROTEINS"/>
    <property type="match status" value="1"/>
</dbReference>
<organism evidence="5 6">
    <name type="scientific">Pseudomarimonas arenosa</name>
    <dbReference type="NCBI Taxonomy" id="2774145"/>
    <lineage>
        <taxon>Bacteria</taxon>
        <taxon>Pseudomonadati</taxon>
        <taxon>Pseudomonadota</taxon>
        <taxon>Gammaproteobacteria</taxon>
        <taxon>Lysobacterales</taxon>
        <taxon>Lysobacteraceae</taxon>
        <taxon>Pseudomarimonas</taxon>
    </lineage>
</organism>
<evidence type="ECO:0000256" key="1">
    <source>
        <dbReference type="ARBA" id="ARBA00009477"/>
    </source>
</evidence>
<evidence type="ECO:0000313" key="5">
    <source>
        <dbReference type="EMBL" id="MBD8526716.1"/>
    </source>
</evidence>
<dbReference type="SUPFAM" id="SSF111369">
    <property type="entry name" value="HlyD-like secretion proteins"/>
    <property type="match status" value="1"/>
</dbReference>